<dbReference type="AlphaFoldDB" id="A0AAV9Y0J5"/>
<evidence type="ECO:0000256" key="5">
    <source>
        <dbReference type="ARBA" id="ARBA00022989"/>
    </source>
</evidence>
<proteinExistence type="inferred from homology"/>
<dbReference type="PANTHER" id="PTHR22811">
    <property type="entry name" value="TRANSMEMBRANE EMP24 DOMAIN-CONTAINING PROTEIN"/>
    <property type="match status" value="1"/>
</dbReference>
<keyword evidence="4" id="KW-0732">Signal</keyword>
<sequence length="208" mass="24125">MRRKSYLKSIFSLLITLAFTRSLINVEALYLILIPKSNECIFFKADKGDRILGSYEVDSEYESVRVSLSIVGDGTKIFDKIKNTGDFNFNAQEDSEYSLCFKNLLNSIEQTVNFSIKSMSNISNLNNVMSNQESKRLLNSMRILYERVVMASEKQKYSLTRKRYQMDVIESSRKKAAFWSALELLVSFAFVFLQLYTLKSYFNAKYLV</sequence>
<evidence type="ECO:0000256" key="8">
    <source>
        <dbReference type="SAM" id="Phobius"/>
    </source>
</evidence>
<dbReference type="GO" id="GO:0016020">
    <property type="term" value="C:membrane"/>
    <property type="evidence" value="ECO:0007669"/>
    <property type="project" value="UniProtKB-SubCell"/>
</dbReference>
<name>A0AAV9Y0J5_9CRYT</name>
<evidence type="ECO:0000259" key="9">
    <source>
        <dbReference type="PROSITE" id="PS50866"/>
    </source>
</evidence>
<feature type="domain" description="GOLD" evidence="9">
    <location>
        <begin position="38"/>
        <end position="118"/>
    </location>
</feature>
<evidence type="ECO:0000256" key="2">
    <source>
        <dbReference type="ARBA" id="ARBA00007104"/>
    </source>
</evidence>
<dbReference type="SMART" id="SM01190">
    <property type="entry name" value="EMP24_GP25L"/>
    <property type="match status" value="1"/>
</dbReference>
<keyword evidence="6 8" id="KW-0472">Membrane</keyword>
<accession>A0AAV9Y0J5</accession>
<keyword evidence="5 8" id="KW-1133">Transmembrane helix</keyword>
<comment type="similarity">
    <text evidence="2 7">Belongs to the EMP24/GP25L family.</text>
</comment>
<protein>
    <recommendedName>
        <fullName evidence="9">GOLD domain-containing protein</fullName>
    </recommendedName>
</protein>
<feature type="transmembrane region" description="Helical" evidence="8">
    <location>
        <begin position="176"/>
        <end position="198"/>
    </location>
</feature>
<dbReference type="InterPro" id="IPR009038">
    <property type="entry name" value="GOLD_dom"/>
</dbReference>
<evidence type="ECO:0000256" key="1">
    <source>
        <dbReference type="ARBA" id="ARBA00004479"/>
    </source>
</evidence>
<reference evidence="10 11" key="1">
    <citation type="submission" date="2023-10" db="EMBL/GenBank/DDBJ databases">
        <title>Comparative genomics analysis reveals potential genetic determinants of host preference in Cryptosporidium xiaoi.</title>
        <authorList>
            <person name="Xiao L."/>
            <person name="Li J."/>
        </authorList>
    </citation>
    <scope>NUCLEOTIDE SEQUENCE [LARGE SCALE GENOMIC DNA]</scope>
    <source>
        <strain evidence="10 11">52996</strain>
    </source>
</reference>
<comment type="caution">
    <text evidence="10">The sequence shown here is derived from an EMBL/GenBank/DDBJ whole genome shotgun (WGS) entry which is preliminary data.</text>
</comment>
<evidence type="ECO:0000256" key="6">
    <source>
        <dbReference type="ARBA" id="ARBA00023136"/>
    </source>
</evidence>
<dbReference type="Pfam" id="PF01105">
    <property type="entry name" value="EMP24_GP25L"/>
    <property type="match status" value="1"/>
</dbReference>
<comment type="subcellular location">
    <subcellularLocation>
        <location evidence="1 7">Membrane</location>
        <topology evidence="1 7">Single-pass type I membrane protein</topology>
    </subcellularLocation>
</comment>
<dbReference type="EMBL" id="JAWDEY010000006">
    <property type="protein sequence ID" value="KAK6590535.1"/>
    <property type="molecule type" value="Genomic_DNA"/>
</dbReference>
<evidence type="ECO:0000256" key="3">
    <source>
        <dbReference type="ARBA" id="ARBA00022692"/>
    </source>
</evidence>
<dbReference type="PROSITE" id="PS50866">
    <property type="entry name" value="GOLD"/>
    <property type="match status" value="1"/>
</dbReference>
<gene>
    <name evidence="10" type="ORF">RS030_152252</name>
</gene>
<keyword evidence="11" id="KW-1185">Reference proteome</keyword>
<organism evidence="10 11">
    <name type="scientific">Cryptosporidium xiaoi</name>
    <dbReference type="NCBI Taxonomy" id="659607"/>
    <lineage>
        <taxon>Eukaryota</taxon>
        <taxon>Sar</taxon>
        <taxon>Alveolata</taxon>
        <taxon>Apicomplexa</taxon>
        <taxon>Conoidasida</taxon>
        <taxon>Coccidia</taxon>
        <taxon>Eucoccidiorida</taxon>
        <taxon>Eimeriorina</taxon>
        <taxon>Cryptosporidiidae</taxon>
        <taxon>Cryptosporidium</taxon>
    </lineage>
</organism>
<evidence type="ECO:0000256" key="4">
    <source>
        <dbReference type="ARBA" id="ARBA00022729"/>
    </source>
</evidence>
<evidence type="ECO:0000256" key="7">
    <source>
        <dbReference type="RuleBase" id="RU003827"/>
    </source>
</evidence>
<keyword evidence="3 7" id="KW-0812">Transmembrane</keyword>
<dbReference type="InterPro" id="IPR015720">
    <property type="entry name" value="Emp24-like"/>
</dbReference>
<dbReference type="Proteomes" id="UP001311799">
    <property type="component" value="Unassembled WGS sequence"/>
</dbReference>
<evidence type="ECO:0000313" key="10">
    <source>
        <dbReference type="EMBL" id="KAK6590535.1"/>
    </source>
</evidence>
<evidence type="ECO:0000313" key="11">
    <source>
        <dbReference type="Proteomes" id="UP001311799"/>
    </source>
</evidence>